<organism evidence="2 3">
    <name type="scientific">Armillaria tabescens</name>
    <name type="common">Ringless honey mushroom</name>
    <name type="synonym">Agaricus tabescens</name>
    <dbReference type="NCBI Taxonomy" id="1929756"/>
    <lineage>
        <taxon>Eukaryota</taxon>
        <taxon>Fungi</taxon>
        <taxon>Dikarya</taxon>
        <taxon>Basidiomycota</taxon>
        <taxon>Agaricomycotina</taxon>
        <taxon>Agaricomycetes</taxon>
        <taxon>Agaricomycetidae</taxon>
        <taxon>Agaricales</taxon>
        <taxon>Marasmiineae</taxon>
        <taxon>Physalacriaceae</taxon>
        <taxon>Desarmillaria</taxon>
    </lineage>
</organism>
<dbReference type="GeneID" id="85358367"/>
<reference evidence="2" key="1">
    <citation type="submission" date="2023-06" db="EMBL/GenBank/DDBJ databases">
        <authorList>
            <consortium name="Lawrence Berkeley National Laboratory"/>
            <person name="Ahrendt S."/>
            <person name="Sahu N."/>
            <person name="Indic B."/>
            <person name="Wong-Bajracharya J."/>
            <person name="Merenyi Z."/>
            <person name="Ke H.-M."/>
            <person name="Monk M."/>
            <person name="Kocsube S."/>
            <person name="Drula E."/>
            <person name="Lipzen A."/>
            <person name="Balint B."/>
            <person name="Henrissat B."/>
            <person name="Andreopoulos B."/>
            <person name="Martin F.M."/>
            <person name="Harder C.B."/>
            <person name="Rigling D."/>
            <person name="Ford K.L."/>
            <person name="Foster G.D."/>
            <person name="Pangilinan J."/>
            <person name="Papanicolaou A."/>
            <person name="Barry K."/>
            <person name="LaButti K."/>
            <person name="Viragh M."/>
            <person name="Koriabine M."/>
            <person name="Yan M."/>
            <person name="Riley R."/>
            <person name="Champramary S."/>
            <person name="Plett K.L."/>
            <person name="Tsai I.J."/>
            <person name="Slot J."/>
            <person name="Sipos G."/>
            <person name="Plett J."/>
            <person name="Nagy L.G."/>
            <person name="Grigoriev I.V."/>
        </authorList>
    </citation>
    <scope>NUCLEOTIDE SEQUENCE</scope>
    <source>
        <strain evidence="2">CCBAS 213</strain>
    </source>
</reference>
<keyword evidence="3" id="KW-1185">Reference proteome</keyword>
<evidence type="ECO:0000313" key="2">
    <source>
        <dbReference type="EMBL" id="KAK0437982.1"/>
    </source>
</evidence>
<keyword evidence="1" id="KW-0732">Signal</keyword>
<evidence type="ECO:0000313" key="3">
    <source>
        <dbReference type="Proteomes" id="UP001175211"/>
    </source>
</evidence>
<evidence type="ECO:0000256" key="1">
    <source>
        <dbReference type="SAM" id="SignalP"/>
    </source>
</evidence>
<comment type="caution">
    <text evidence="2">The sequence shown here is derived from an EMBL/GenBank/DDBJ whole genome shotgun (WGS) entry which is preliminary data.</text>
</comment>
<feature type="chain" id="PRO_5041383057" evidence="1">
    <location>
        <begin position="16"/>
        <end position="80"/>
    </location>
</feature>
<dbReference type="RefSeq" id="XP_060322803.1">
    <property type="nucleotide sequence ID" value="XM_060474819.1"/>
</dbReference>
<dbReference type="Proteomes" id="UP001175211">
    <property type="component" value="Unassembled WGS sequence"/>
</dbReference>
<proteinExistence type="predicted"/>
<dbReference type="EMBL" id="JAUEPS010000102">
    <property type="protein sequence ID" value="KAK0437982.1"/>
    <property type="molecule type" value="Genomic_DNA"/>
</dbReference>
<accession>A0AA39J9Q0</accession>
<gene>
    <name evidence="2" type="ORF">EV420DRAFT_1586808</name>
</gene>
<protein>
    <submittedName>
        <fullName evidence="2">Uncharacterized protein</fullName>
    </submittedName>
</protein>
<dbReference type="AlphaFoldDB" id="A0AA39J9Q0"/>
<feature type="signal peptide" evidence="1">
    <location>
        <begin position="1"/>
        <end position="15"/>
    </location>
</feature>
<name>A0AA39J9Q0_ARMTA</name>
<sequence length="80" mass="9060">MTLALLKAFLHYVNAQPYHVSCVSLHIGLVTQGLSFHQLEVTSSQAGNSIHIWQPFIELAKRIQTLEQHVLRDYHLALSP</sequence>